<evidence type="ECO:0000313" key="9">
    <source>
        <dbReference type="EMBL" id="PJZ24822.1"/>
    </source>
</evidence>
<evidence type="ECO:0000256" key="4">
    <source>
        <dbReference type="ARBA" id="ARBA00022692"/>
    </source>
</evidence>
<gene>
    <name evidence="9" type="ORF">CH357_14675</name>
</gene>
<keyword evidence="4 7" id="KW-0812">Transmembrane</keyword>
<comment type="subcellular location">
    <subcellularLocation>
        <location evidence="1">Cell membrane</location>
        <topology evidence="1">Single-pass membrane protein</topology>
    </subcellularLocation>
    <subcellularLocation>
        <location evidence="7">Cell membrane</location>
        <topology evidence="7">Single-pass type II membrane protein</topology>
    </subcellularLocation>
</comment>
<dbReference type="InterPro" id="IPR003400">
    <property type="entry name" value="ExbD"/>
</dbReference>
<dbReference type="EMBL" id="NPDN01000007">
    <property type="protein sequence ID" value="PJZ24822.1"/>
    <property type="molecule type" value="Genomic_DNA"/>
</dbReference>
<accession>A0A2M9XB96</accession>
<keyword evidence="7" id="KW-0653">Protein transport</keyword>
<comment type="caution">
    <text evidence="9">The sequence shown here is derived from an EMBL/GenBank/DDBJ whole genome shotgun (WGS) entry which is preliminary data.</text>
</comment>
<dbReference type="AlphaFoldDB" id="A0A2M9XB96"/>
<evidence type="ECO:0000256" key="7">
    <source>
        <dbReference type="RuleBase" id="RU003879"/>
    </source>
</evidence>
<dbReference type="OrthoDB" id="330013at2"/>
<dbReference type="Proteomes" id="UP000232196">
    <property type="component" value="Unassembled WGS sequence"/>
</dbReference>
<dbReference type="GO" id="GO:0015031">
    <property type="term" value="P:protein transport"/>
    <property type="evidence" value="ECO:0007669"/>
    <property type="project" value="UniProtKB-KW"/>
</dbReference>
<dbReference type="PANTHER" id="PTHR30558">
    <property type="entry name" value="EXBD MEMBRANE COMPONENT OF PMF-DRIVEN MACROMOLECULE IMPORT SYSTEM"/>
    <property type="match status" value="1"/>
</dbReference>
<dbReference type="Pfam" id="PF02472">
    <property type="entry name" value="ExbD"/>
    <property type="match status" value="1"/>
</dbReference>
<reference evidence="9 10" key="1">
    <citation type="submission" date="2017-07" db="EMBL/GenBank/DDBJ databases">
        <title>Leptospira spp. isolated from tropical soils.</title>
        <authorList>
            <person name="Thibeaux R."/>
            <person name="Iraola G."/>
            <person name="Ferres I."/>
            <person name="Bierque E."/>
            <person name="Girault D."/>
            <person name="Soupe-Gilbert M.-E."/>
            <person name="Picardeau M."/>
            <person name="Goarant C."/>
        </authorList>
    </citation>
    <scope>NUCLEOTIDE SEQUENCE [LARGE SCALE GENOMIC DNA]</scope>
    <source>
        <strain evidence="9 10">MCA1-C-A1</strain>
    </source>
</reference>
<evidence type="ECO:0000256" key="5">
    <source>
        <dbReference type="ARBA" id="ARBA00022989"/>
    </source>
</evidence>
<dbReference type="Gene3D" id="3.30.420.270">
    <property type="match status" value="1"/>
</dbReference>
<feature type="transmembrane region" description="Helical" evidence="8">
    <location>
        <begin position="15"/>
        <end position="35"/>
    </location>
</feature>
<evidence type="ECO:0000313" key="10">
    <source>
        <dbReference type="Proteomes" id="UP000232196"/>
    </source>
</evidence>
<dbReference type="PANTHER" id="PTHR30558:SF7">
    <property type="entry name" value="TOL-PAL SYSTEM PROTEIN TOLR"/>
    <property type="match status" value="1"/>
</dbReference>
<dbReference type="RefSeq" id="WP_100707513.1">
    <property type="nucleotide sequence ID" value="NZ_NPDL01000006.1"/>
</dbReference>
<dbReference type="GO" id="GO:0005886">
    <property type="term" value="C:plasma membrane"/>
    <property type="evidence" value="ECO:0007669"/>
    <property type="project" value="UniProtKB-SubCell"/>
</dbReference>
<sequence length="132" mass="14904">MRKSILKEEDPGIDLTSFIDVVFILLVFVMLAVSFRKEIRSIPLELPKVGQGEDPKGERVEFALLPDGSYRIGEEKVPKKVLEEKLRQGLVKEKEVRFFADKTANYEEIVKVLDLLSRSGASSLELAVQGQK</sequence>
<evidence type="ECO:0000256" key="6">
    <source>
        <dbReference type="ARBA" id="ARBA00023136"/>
    </source>
</evidence>
<evidence type="ECO:0000256" key="1">
    <source>
        <dbReference type="ARBA" id="ARBA00004162"/>
    </source>
</evidence>
<keyword evidence="10" id="KW-1185">Reference proteome</keyword>
<evidence type="ECO:0000256" key="3">
    <source>
        <dbReference type="ARBA" id="ARBA00022475"/>
    </source>
</evidence>
<keyword evidence="7" id="KW-0813">Transport</keyword>
<proteinExistence type="inferred from homology"/>
<keyword evidence="6 8" id="KW-0472">Membrane</keyword>
<keyword evidence="3" id="KW-1003">Cell membrane</keyword>
<protein>
    <submittedName>
        <fullName evidence="9">Biopolymer transporter ExbD</fullName>
    </submittedName>
</protein>
<evidence type="ECO:0000256" key="2">
    <source>
        <dbReference type="ARBA" id="ARBA00005811"/>
    </source>
</evidence>
<dbReference type="GO" id="GO:0022857">
    <property type="term" value="F:transmembrane transporter activity"/>
    <property type="evidence" value="ECO:0007669"/>
    <property type="project" value="InterPro"/>
</dbReference>
<evidence type="ECO:0000256" key="8">
    <source>
        <dbReference type="SAM" id="Phobius"/>
    </source>
</evidence>
<keyword evidence="5 8" id="KW-1133">Transmembrane helix</keyword>
<name>A0A2M9XB96_9LEPT</name>
<organism evidence="9 10">
    <name type="scientific">Leptospira hartskeerlii</name>
    <dbReference type="NCBI Taxonomy" id="2023177"/>
    <lineage>
        <taxon>Bacteria</taxon>
        <taxon>Pseudomonadati</taxon>
        <taxon>Spirochaetota</taxon>
        <taxon>Spirochaetia</taxon>
        <taxon>Leptospirales</taxon>
        <taxon>Leptospiraceae</taxon>
        <taxon>Leptospira</taxon>
    </lineage>
</organism>
<comment type="similarity">
    <text evidence="2 7">Belongs to the ExbD/TolR family.</text>
</comment>